<dbReference type="AlphaFoldDB" id="A0AAN9EGC7"/>
<protein>
    <submittedName>
        <fullName evidence="1">Uncharacterized protein</fullName>
    </submittedName>
</protein>
<evidence type="ECO:0000313" key="1">
    <source>
        <dbReference type="EMBL" id="KAK7256967.1"/>
    </source>
</evidence>
<keyword evidence="2" id="KW-1185">Reference proteome</keyword>
<sequence length="80" mass="9392">MEGIGITKPLRKLKIKGRRLTFGEEGASSREILQLSGEKTTRGGCKRRQRFWRVAARFSVFLLKWELEKTEREHEGKMRT</sequence>
<name>A0AAN9EGC7_CROPI</name>
<reference evidence="1 2" key="1">
    <citation type="submission" date="2024-01" db="EMBL/GenBank/DDBJ databases">
        <title>The genomes of 5 underutilized Papilionoideae crops provide insights into root nodulation and disease resistanc.</title>
        <authorList>
            <person name="Yuan L."/>
        </authorList>
    </citation>
    <scope>NUCLEOTIDE SEQUENCE [LARGE SCALE GENOMIC DNA]</scope>
    <source>
        <strain evidence="1">ZHUSHIDOU_FW_LH</strain>
        <tissue evidence="1">Leaf</tissue>
    </source>
</reference>
<dbReference type="EMBL" id="JAYWIO010000006">
    <property type="protein sequence ID" value="KAK7256967.1"/>
    <property type="molecule type" value="Genomic_DNA"/>
</dbReference>
<comment type="caution">
    <text evidence="1">The sequence shown here is derived from an EMBL/GenBank/DDBJ whole genome shotgun (WGS) entry which is preliminary data.</text>
</comment>
<dbReference type="Proteomes" id="UP001372338">
    <property type="component" value="Unassembled WGS sequence"/>
</dbReference>
<proteinExistence type="predicted"/>
<organism evidence="1 2">
    <name type="scientific">Crotalaria pallida</name>
    <name type="common">Smooth rattlebox</name>
    <name type="synonym">Crotalaria striata</name>
    <dbReference type="NCBI Taxonomy" id="3830"/>
    <lineage>
        <taxon>Eukaryota</taxon>
        <taxon>Viridiplantae</taxon>
        <taxon>Streptophyta</taxon>
        <taxon>Embryophyta</taxon>
        <taxon>Tracheophyta</taxon>
        <taxon>Spermatophyta</taxon>
        <taxon>Magnoliopsida</taxon>
        <taxon>eudicotyledons</taxon>
        <taxon>Gunneridae</taxon>
        <taxon>Pentapetalae</taxon>
        <taxon>rosids</taxon>
        <taxon>fabids</taxon>
        <taxon>Fabales</taxon>
        <taxon>Fabaceae</taxon>
        <taxon>Papilionoideae</taxon>
        <taxon>50 kb inversion clade</taxon>
        <taxon>genistoids sensu lato</taxon>
        <taxon>core genistoids</taxon>
        <taxon>Crotalarieae</taxon>
        <taxon>Crotalaria</taxon>
    </lineage>
</organism>
<evidence type="ECO:0000313" key="2">
    <source>
        <dbReference type="Proteomes" id="UP001372338"/>
    </source>
</evidence>
<accession>A0AAN9EGC7</accession>
<gene>
    <name evidence="1" type="ORF">RIF29_30608</name>
</gene>